<name>A0A0E9RU23_ANGAN</name>
<accession>A0A0E9RU23</accession>
<dbReference type="EMBL" id="GBXM01076617">
    <property type="protein sequence ID" value="JAH31960.1"/>
    <property type="molecule type" value="Transcribed_RNA"/>
</dbReference>
<reference evidence="1" key="1">
    <citation type="submission" date="2014-11" db="EMBL/GenBank/DDBJ databases">
        <authorList>
            <person name="Amaro Gonzalez C."/>
        </authorList>
    </citation>
    <scope>NUCLEOTIDE SEQUENCE</scope>
</reference>
<sequence length="39" mass="4607">MISNIDNETKHLYETTSLSSLLRLKTKEKMKYNKGTNYI</sequence>
<organism evidence="1">
    <name type="scientific">Anguilla anguilla</name>
    <name type="common">European freshwater eel</name>
    <name type="synonym">Muraena anguilla</name>
    <dbReference type="NCBI Taxonomy" id="7936"/>
    <lineage>
        <taxon>Eukaryota</taxon>
        <taxon>Metazoa</taxon>
        <taxon>Chordata</taxon>
        <taxon>Craniata</taxon>
        <taxon>Vertebrata</taxon>
        <taxon>Euteleostomi</taxon>
        <taxon>Actinopterygii</taxon>
        <taxon>Neopterygii</taxon>
        <taxon>Teleostei</taxon>
        <taxon>Anguilliformes</taxon>
        <taxon>Anguillidae</taxon>
        <taxon>Anguilla</taxon>
    </lineage>
</organism>
<dbReference type="AlphaFoldDB" id="A0A0E9RU23"/>
<reference evidence="1" key="2">
    <citation type="journal article" date="2015" name="Fish Shellfish Immunol.">
        <title>Early steps in the European eel (Anguilla anguilla)-Vibrio vulnificus interaction in the gills: Role of the RtxA13 toxin.</title>
        <authorList>
            <person name="Callol A."/>
            <person name="Pajuelo D."/>
            <person name="Ebbesson L."/>
            <person name="Teles M."/>
            <person name="MacKenzie S."/>
            <person name="Amaro C."/>
        </authorList>
    </citation>
    <scope>NUCLEOTIDE SEQUENCE</scope>
</reference>
<protein>
    <submittedName>
        <fullName evidence="1">Uncharacterized protein</fullName>
    </submittedName>
</protein>
<proteinExistence type="predicted"/>
<evidence type="ECO:0000313" key="1">
    <source>
        <dbReference type="EMBL" id="JAH31960.1"/>
    </source>
</evidence>